<keyword evidence="4" id="KW-1185">Reference proteome</keyword>
<keyword evidence="2" id="KW-0560">Oxidoreductase</keyword>
<evidence type="ECO:0000313" key="4">
    <source>
        <dbReference type="Proteomes" id="UP000228380"/>
    </source>
</evidence>
<accession>A0A8B7MUP9</accession>
<dbReference type="AlphaFoldDB" id="A0A8B7MUP9"/>
<dbReference type="KEGG" id="pda:103710518"/>
<dbReference type="SUPFAM" id="SSF51735">
    <property type="entry name" value="NAD(P)-binding Rossmann-fold domains"/>
    <property type="match status" value="1"/>
</dbReference>
<dbReference type="Gene3D" id="3.40.50.720">
    <property type="entry name" value="NAD(P)-binding Rossmann-like Domain"/>
    <property type="match status" value="1"/>
</dbReference>
<dbReference type="PRINTS" id="PR00081">
    <property type="entry name" value="GDHRDH"/>
</dbReference>
<dbReference type="GO" id="GO:0016491">
    <property type="term" value="F:oxidoreductase activity"/>
    <property type="evidence" value="ECO:0007669"/>
    <property type="project" value="UniProtKB-KW"/>
</dbReference>
<name>A0A8B7MUP9_PHODC</name>
<reference evidence="5" key="2">
    <citation type="submission" date="2025-08" db="UniProtKB">
        <authorList>
            <consortium name="RefSeq"/>
        </authorList>
    </citation>
    <scope>IDENTIFICATION</scope>
    <source>
        <tissue evidence="5">Young leaves</tissue>
    </source>
</reference>
<dbReference type="PRINTS" id="PR00080">
    <property type="entry name" value="SDRFAMILY"/>
</dbReference>
<gene>
    <name evidence="5" type="primary">LOC103710518</name>
</gene>
<dbReference type="OrthoDB" id="191139at2759"/>
<dbReference type="InterPro" id="IPR002347">
    <property type="entry name" value="SDR_fam"/>
</dbReference>
<proteinExistence type="inferred from homology"/>
<evidence type="ECO:0000256" key="2">
    <source>
        <dbReference type="ARBA" id="ARBA00023002"/>
    </source>
</evidence>
<dbReference type="RefSeq" id="XP_017699118.2">
    <property type="nucleotide sequence ID" value="XM_017843629.3"/>
</dbReference>
<sequence length="344" mass="38404">MGSIREREEMERRAWARGMWEIMKESVSQKLLTWHLPSPPFLLPGQLSGLTVIVTGATSGIGLHTARELVMAGAHVVMACRNIEVANCMAHEWRAQASDGMIGEMEAIPIDLLSLSSVLSFALEWEKRAKPLHVLVNNAGAFYMKEPQRFTEGGIKQHMQVNHIAPALLILLLLPSLLKAPSSRIVNVNSVAHHCAVVDPSHWTSRIEDDKFNDIRAYGESKLAQLMFLKTLARKLSEKKITSIQCIAVSPGIVNTKLVKQVPISDWKLFWMFSPAEGARSVVFCATSARTVDKAKGFAYYSYACKPTKESPQAMDVDLCLHVWQKTLEILHLDVDYLNQVINC</sequence>
<protein>
    <submittedName>
        <fullName evidence="5">Dehydrogenase/reductase SDR family member FEY-like isoform X1</fullName>
    </submittedName>
</protein>
<dbReference type="PANTHER" id="PTHR24320:SF148">
    <property type="entry name" value="NAD(P)-BINDING ROSSMANN-FOLD SUPERFAMILY PROTEIN"/>
    <property type="match status" value="1"/>
</dbReference>
<organism evidence="4 5">
    <name type="scientific">Phoenix dactylifera</name>
    <name type="common">Date palm</name>
    <dbReference type="NCBI Taxonomy" id="42345"/>
    <lineage>
        <taxon>Eukaryota</taxon>
        <taxon>Viridiplantae</taxon>
        <taxon>Streptophyta</taxon>
        <taxon>Embryophyta</taxon>
        <taxon>Tracheophyta</taxon>
        <taxon>Spermatophyta</taxon>
        <taxon>Magnoliopsida</taxon>
        <taxon>Liliopsida</taxon>
        <taxon>Arecaceae</taxon>
        <taxon>Coryphoideae</taxon>
        <taxon>Phoeniceae</taxon>
        <taxon>Phoenix</taxon>
    </lineage>
</organism>
<evidence type="ECO:0000313" key="5">
    <source>
        <dbReference type="RefSeq" id="XP_017699118.2"/>
    </source>
</evidence>
<reference evidence="4" key="1">
    <citation type="journal article" date="2019" name="Nat. Commun.">
        <title>Genome-wide association mapping of date palm fruit traits.</title>
        <authorList>
            <person name="Hazzouri K.M."/>
            <person name="Gros-Balthazard M."/>
            <person name="Flowers J.M."/>
            <person name="Copetti D."/>
            <person name="Lemansour A."/>
            <person name="Lebrun M."/>
            <person name="Masmoudi K."/>
            <person name="Ferrand S."/>
            <person name="Dhar M.I."/>
            <person name="Fresquez Z.A."/>
            <person name="Rosas U."/>
            <person name="Zhang J."/>
            <person name="Talag J."/>
            <person name="Lee S."/>
            <person name="Kudrna D."/>
            <person name="Powell R.F."/>
            <person name="Leitch I.J."/>
            <person name="Krueger R.R."/>
            <person name="Wing R.A."/>
            <person name="Amiri K.M.A."/>
            <person name="Purugganan M.D."/>
        </authorList>
    </citation>
    <scope>NUCLEOTIDE SEQUENCE [LARGE SCALE GENOMIC DNA]</scope>
    <source>
        <strain evidence="4">cv. Khalas</strain>
    </source>
</reference>
<dbReference type="Proteomes" id="UP000228380">
    <property type="component" value="Chromosome 11"/>
</dbReference>
<evidence type="ECO:0000256" key="3">
    <source>
        <dbReference type="RuleBase" id="RU000363"/>
    </source>
</evidence>
<dbReference type="GeneID" id="103710518"/>
<comment type="similarity">
    <text evidence="1 3">Belongs to the short-chain dehydrogenases/reductases (SDR) family.</text>
</comment>
<dbReference type="Pfam" id="PF00106">
    <property type="entry name" value="adh_short"/>
    <property type="match status" value="1"/>
</dbReference>
<evidence type="ECO:0000256" key="1">
    <source>
        <dbReference type="ARBA" id="ARBA00006484"/>
    </source>
</evidence>
<dbReference type="InterPro" id="IPR036291">
    <property type="entry name" value="NAD(P)-bd_dom_sf"/>
</dbReference>
<dbReference type="PANTHER" id="PTHR24320">
    <property type="entry name" value="RETINOL DEHYDROGENASE"/>
    <property type="match status" value="1"/>
</dbReference>